<dbReference type="Gene3D" id="3.90.550.10">
    <property type="entry name" value="Spore Coat Polysaccharide Biosynthesis Protein SpsA, Chain A"/>
    <property type="match status" value="1"/>
</dbReference>
<protein>
    <submittedName>
        <fullName evidence="2">Glycosyltransferase</fullName>
        <ecNumber evidence="2">2.4.-.-</ecNumber>
    </submittedName>
</protein>
<evidence type="ECO:0000259" key="1">
    <source>
        <dbReference type="Pfam" id="PF00535"/>
    </source>
</evidence>
<keyword evidence="2" id="KW-0808">Transferase</keyword>
<gene>
    <name evidence="2" type="ORF">O0S10_06280</name>
</gene>
<dbReference type="InterPro" id="IPR001173">
    <property type="entry name" value="Glyco_trans_2-like"/>
</dbReference>
<feature type="domain" description="Glycosyltransferase 2-like" evidence="1">
    <location>
        <begin position="6"/>
        <end position="128"/>
    </location>
</feature>
<proteinExistence type="predicted"/>
<evidence type="ECO:0000313" key="2">
    <source>
        <dbReference type="EMBL" id="MCZ0860835.1"/>
    </source>
</evidence>
<dbReference type="EMBL" id="JAPTGB010000011">
    <property type="protein sequence ID" value="MCZ0860835.1"/>
    <property type="molecule type" value="Genomic_DNA"/>
</dbReference>
<dbReference type="PANTHER" id="PTHR22916">
    <property type="entry name" value="GLYCOSYLTRANSFERASE"/>
    <property type="match status" value="1"/>
</dbReference>
<organism evidence="2 3">
    <name type="scientific">Methanocorpusculum petauri</name>
    <dbReference type="NCBI Taxonomy" id="3002863"/>
    <lineage>
        <taxon>Archaea</taxon>
        <taxon>Methanobacteriati</taxon>
        <taxon>Methanobacteriota</taxon>
        <taxon>Stenosarchaea group</taxon>
        <taxon>Methanomicrobia</taxon>
        <taxon>Methanomicrobiales</taxon>
        <taxon>Methanocorpusculaceae</taxon>
        <taxon>Methanocorpusculum</taxon>
    </lineage>
</organism>
<reference evidence="2" key="1">
    <citation type="submission" date="2022-12" db="EMBL/GenBank/DDBJ databases">
        <title>Isolation and characterisation of novel Methanocorpusculum spp. from native Australian herbivores indicates the genus is ancestrally host-associated.</title>
        <authorList>
            <person name="Volmer J.G."/>
            <person name="Soo R.M."/>
            <person name="Evans P.N."/>
            <person name="Hoedt E.C."/>
            <person name="Astorga Alsina A.L."/>
            <person name="Woodcroft B.J."/>
            <person name="Tyson G.W."/>
            <person name="Hugenholtz P."/>
            <person name="Morrison M."/>
        </authorList>
    </citation>
    <scope>NUCLEOTIDE SEQUENCE</scope>
    <source>
        <strain evidence="2">MG</strain>
    </source>
</reference>
<evidence type="ECO:0000313" key="3">
    <source>
        <dbReference type="Proteomes" id="UP001141422"/>
    </source>
</evidence>
<dbReference type="Proteomes" id="UP001141422">
    <property type="component" value="Unassembled WGS sequence"/>
</dbReference>
<keyword evidence="2" id="KW-0328">Glycosyltransferase</keyword>
<sequence length="320" mass="36500">MYCKISIITPLYNKENHLSNTLKSVFNQTYSDFEQIIVDGGSIDGSLDIVNKYKDPRITLYHQKGRGVSAARNEGISNAKGELIVFLDADDEWEPDYLQTIWMLYQTYPDAGIYATSYTIQTENRKTVIHCTDVPDDFTGILPSYYHAIATGPQPIITSGIAIPKKILENVGGFNEAMRIGEDLDLWARIALQYPIVYSSRPLCTYNTNTENNHKSAIDNENYRKTPFMDYISNPDMTNNTYYEKKENISLYISYLYVLQAQKYAAVGKKKEAKQALTKATHPKILPKKIGCWIYITLPEKYFKIILKITGKFTNIGQTL</sequence>
<dbReference type="PANTHER" id="PTHR22916:SF3">
    <property type="entry name" value="UDP-GLCNAC:BETAGAL BETA-1,3-N-ACETYLGLUCOSAMINYLTRANSFERASE-LIKE PROTEIN 1"/>
    <property type="match status" value="1"/>
</dbReference>
<dbReference type="Pfam" id="PF00535">
    <property type="entry name" value="Glycos_transf_2"/>
    <property type="match status" value="1"/>
</dbReference>
<accession>A0ABT4II51</accession>
<dbReference type="RefSeq" id="WP_268925035.1">
    <property type="nucleotide sequence ID" value="NZ_JAPTGB010000011.1"/>
</dbReference>
<dbReference type="GO" id="GO:0016757">
    <property type="term" value="F:glycosyltransferase activity"/>
    <property type="evidence" value="ECO:0007669"/>
    <property type="project" value="UniProtKB-KW"/>
</dbReference>
<dbReference type="InterPro" id="IPR029044">
    <property type="entry name" value="Nucleotide-diphossugar_trans"/>
</dbReference>
<comment type="caution">
    <text evidence="2">The sequence shown here is derived from an EMBL/GenBank/DDBJ whole genome shotgun (WGS) entry which is preliminary data.</text>
</comment>
<keyword evidence="3" id="KW-1185">Reference proteome</keyword>
<dbReference type="SUPFAM" id="SSF53448">
    <property type="entry name" value="Nucleotide-diphospho-sugar transferases"/>
    <property type="match status" value="1"/>
</dbReference>
<name>A0ABT4II51_9EURY</name>
<dbReference type="EC" id="2.4.-.-" evidence="2"/>